<comment type="pathway">
    <text evidence="2">Carbohydrate metabolism; tricarboxylic acid cycle; isocitrate from oxaloacetate: step 2/2.</text>
</comment>
<dbReference type="InterPro" id="IPR000573">
    <property type="entry name" value="AconitaseA/IPMdHydase_ssu_swvl"/>
</dbReference>
<dbReference type="PRINTS" id="PR00415">
    <property type="entry name" value="ACONITASE"/>
</dbReference>
<dbReference type="SUPFAM" id="SSF53732">
    <property type="entry name" value="Aconitase iron-sulfur domain"/>
    <property type="match status" value="1"/>
</dbReference>
<dbReference type="EMBL" id="CP001928">
    <property type="protein sequence ID" value="ADI38254.1"/>
    <property type="molecule type" value="Genomic_DNA"/>
</dbReference>
<dbReference type="RefSeq" id="WP_013181968.1">
    <property type="nucleotide sequence ID" value="NC_014225.1"/>
</dbReference>
<dbReference type="InterPro" id="IPR015928">
    <property type="entry name" value="Aconitase/3IPM_dehydase_swvl"/>
</dbReference>
<reference evidence="15 16" key="1">
    <citation type="journal article" date="2010" name="PLoS ONE">
        <title>The Waddlia genome: a window into chlamydial biology.</title>
        <authorList>
            <person name="Bertelli C."/>
            <person name="Collyn F."/>
            <person name="Croxatto A."/>
            <person name="Ruckert C."/>
            <person name="Polkinghorne A."/>
            <person name="Kebbi-Beghdadi C."/>
            <person name="Goesmann A."/>
            <person name="Vaughan L."/>
            <person name="Greub G."/>
        </authorList>
    </citation>
    <scope>NUCLEOTIDE SEQUENCE [LARGE SCALE GENOMIC DNA]</scope>
    <source>
        <strain evidence="16">ATCC VR-1470 / WSU 86-1044</strain>
    </source>
</reference>
<dbReference type="InterPro" id="IPR006249">
    <property type="entry name" value="Aconitase/IRP2"/>
</dbReference>
<evidence type="ECO:0000256" key="6">
    <source>
        <dbReference type="ARBA" id="ARBA00022723"/>
    </source>
</evidence>
<evidence type="ECO:0000259" key="14">
    <source>
        <dbReference type="Pfam" id="PF00694"/>
    </source>
</evidence>
<dbReference type="GO" id="GO:0006099">
    <property type="term" value="P:tricarboxylic acid cycle"/>
    <property type="evidence" value="ECO:0007669"/>
    <property type="project" value="UniProtKB-UniPathway"/>
</dbReference>
<dbReference type="NCBIfam" id="NF009520">
    <property type="entry name" value="PRK12881.1"/>
    <property type="match status" value="1"/>
</dbReference>
<keyword evidence="6" id="KW-0479">Metal-binding</keyword>
<dbReference type="PANTHER" id="PTHR11670">
    <property type="entry name" value="ACONITASE/IRON-RESPONSIVE ELEMENT FAMILY MEMBER"/>
    <property type="match status" value="1"/>
</dbReference>
<comment type="similarity">
    <text evidence="3">Belongs to the aconitase/IPM isomerase family.</text>
</comment>
<evidence type="ECO:0000256" key="1">
    <source>
        <dbReference type="ARBA" id="ARBA00001966"/>
    </source>
</evidence>
<evidence type="ECO:0000256" key="3">
    <source>
        <dbReference type="ARBA" id="ARBA00007185"/>
    </source>
</evidence>
<dbReference type="InterPro" id="IPR001030">
    <property type="entry name" value="Acoase/IPM_deHydtase_lsu_aba"/>
</dbReference>
<keyword evidence="16" id="KW-1185">Reference proteome</keyword>
<dbReference type="Gene3D" id="3.20.19.10">
    <property type="entry name" value="Aconitase, domain 4"/>
    <property type="match status" value="1"/>
</dbReference>
<evidence type="ECO:0000256" key="2">
    <source>
        <dbReference type="ARBA" id="ARBA00004717"/>
    </source>
</evidence>
<keyword evidence="7" id="KW-0408">Iron</keyword>
<dbReference type="Gene3D" id="3.30.499.10">
    <property type="entry name" value="Aconitase, domain 3"/>
    <property type="match status" value="2"/>
</dbReference>
<dbReference type="CDD" id="cd01580">
    <property type="entry name" value="AcnA_IRP_Swivel"/>
    <property type="match status" value="1"/>
</dbReference>
<dbReference type="NCBIfam" id="NF006757">
    <property type="entry name" value="PRK09277.1"/>
    <property type="match status" value="1"/>
</dbReference>
<dbReference type="SUPFAM" id="SSF52016">
    <property type="entry name" value="LeuD/IlvD-like"/>
    <property type="match status" value="1"/>
</dbReference>
<dbReference type="eggNOG" id="COG1048">
    <property type="taxonomic scope" value="Bacteria"/>
</dbReference>
<dbReference type="HOGENOM" id="CLU_013476_2_1_0"/>
<evidence type="ECO:0000256" key="11">
    <source>
        <dbReference type="ARBA" id="ARBA00031081"/>
    </source>
</evidence>
<dbReference type="GO" id="GO:0003994">
    <property type="term" value="F:aconitate hydratase activity"/>
    <property type="evidence" value="ECO:0007669"/>
    <property type="project" value="UniProtKB-EC"/>
</dbReference>
<comment type="catalytic activity">
    <reaction evidence="10">
        <text>citrate = D-threo-isocitrate</text>
        <dbReference type="Rhea" id="RHEA:10336"/>
        <dbReference type="ChEBI" id="CHEBI:15562"/>
        <dbReference type="ChEBI" id="CHEBI:16947"/>
        <dbReference type="EC" id="4.2.1.3"/>
    </reaction>
</comment>
<accession>D6YVU3</accession>
<dbReference type="GO" id="GO:0046872">
    <property type="term" value="F:metal ion binding"/>
    <property type="evidence" value="ECO:0007669"/>
    <property type="project" value="UniProtKB-KW"/>
</dbReference>
<dbReference type="GO" id="GO:0051536">
    <property type="term" value="F:iron-sulfur cluster binding"/>
    <property type="evidence" value="ECO:0007669"/>
    <property type="project" value="UniProtKB-KW"/>
</dbReference>
<evidence type="ECO:0000256" key="5">
    <source>
        <dbReference type="ARBA" id="ARBA00019378"/>
    </source>
</evidence>
<keyword evidence="8" id="KW-0411">Iron-sulfur</keyword>
<evidence type="ECO:0000259" key="13">
    <source>
        <dbReference type="Pfam" id="PF00330"/>
    </source>
</evidence>
<sequence length="952" mass="104384">MTSQFNTLKALPGKPNHYYYSLPALEKQGIGKISRLPISIRVVLESVLRNCDEKKITAENVKQLANWNAEKPGNAEIPFVVARVLLQDFTGVPLLVDLAAMREAIAAKGMDPGLIEPLVPVDLIIDHSVQVDRFGTEDSYLFNLKTEFERNQERYEFLKWGSQAFQTLKIVPPGIGICHQVNLELISTVVSKKEANNGYLLYPDTLVGTDSHTTMVNGLGVVGWGVGGIEAEAAMLGQPVFIPMPEVIGLHMSGQLREGVTATDLTLRVTELLRAENVVGKFVEYFGDGAASLSVADRATMANMSPEYGATIGFYPVDEKSLDYMRMTGRSEEHIAIVREYLEAQGMFGIPRQGEVDYTKVLELDLSSVNPCVSGPKRPQDRIELSQVKMKFEELMKLPLERGGYGKGGQLERPKVCVHSGGTILLSREYVSGGKETLESDDGHIPEMDEAEMVANRPITYAVSKGPQEPVQIDGTVCDTVLTHGSVVIAAITSCTNTSNPNVMIGAGLLAKKAVEKGLKVNKRVKTSLAPGSRVVTDYLEKSGLQRYLNALGFNLVAYGCTTCIGNSGPLDDEMEEAIRSADLVTASVLSGNRNFEARIHGSVKANFLMSPPLVVAFAIAGRIDINFDQEPLGYDREGNEVYLKDVWPTQEEVNEAIQRSLKPTMFSERYSNVESDNPVWKGIEVGKGLQYPWKDSSTYIQCPPYFAGFEKTLPEMPPLEGMRPLAIYGDSVTTDHISPAGAFKSDTSAGKYLISKGVEEKRFNSYGSRRGNHNVMMRGTFANVRIRNQMADGKEGGWTKLMPEGKLMPLFDASQEYQKRKIPLIVFAGKDYGMGSSRDWAAKGTALLGVHAVVAGSFERIHRSNLVGMGVLPLQFMAGDNADSLGLTGEEIISVKGLEEGIRAGQEVELHIEKDGKVHKVPVIVRLETPVEVDYYKHGGIMPYVLRQLIA</sequence>
<dbReference type="PROSITE" id="PS01244">
    <property type="entry name" value="ACONITASE_2"/>
    <property type="match status" value="1"/>
</dbReference>
<dbReference type="PROSITE" id="PS00450">
    <property type="entry name" value="ACONITASE_1"/>
    <property type="match status" value="1"/>
</dbReference>
<dbReference type="InterPro" id="IPR036008">
    <property type="entry name" value="Aconitase_4Fe-4S_dom"/>
</dbReference>
<evidence type="ECO:0000256" key="9">
    <source>
        <dbReference type="ARBA" id="ARBA00023239"/>
    </source>
</evidence>
<dbReference type="KEGG" id="wch:wcw_0892"/>
<evidence type="ECO:0000313" key="15">
    <source>
        <dbReference type="EMBL" id="ADI38254.1"/>
    </source>
</evidence>
<evidence type="ECO:0000256" key="8">
    <source>
        <dbReference type="ARBA" id="ARBA00023014"/>
    </source>
</evidence>
<dbReference type="AlphaFoldDB" id="D6YVU3"/>
<evidence type="ECO:0000256" key="10">
    <source>
        <dbReference type="ARBA" id="ARBA00023501"/>
    </source>
</evidence>
<gene>
    <name evidence="15" type="primary">acn</name>
    <name evidence="15" type="ordered locus">wcw_0892</name>
</gene>
<dbReference type="InterPro" id="IPR015931">
    <property type="entry name" value="Acnase/IPM_dHydase_lsu_aba_1/3"/>
</dbReference>
<dbReference type="Pfam" id="PF00694">
    <property type="entry name" value="Aconitase_C"/>
    <property type="match status" value="1"/>
</dbReference>
<keyword evidence="9 15" id="KW-0456">Lyase</keyword>
<dbReference type="Proteomes" id="UP000001505">
    <property type="component" value="Chromosome"/>
</dbReference>
<dbReference type="STRING" id="716544.wcw_0892"/>
<dbReference type="EC" id="4.2.1.3" evidence="4"/>
<evidence type="ECO:0000256" key="7">
    <source>
        <dbReference type="ARBA" id="ARBA00023004"/>
    </source>
</evidence>
<dbReference type="FunFam" id="3.30.499.10:FF:000002">
    <property type="entry name" value="Aconitate hydratase"/>
    <property type="match status" value="1"/>
</dbReference>
<feature type="domain" description="Aconitase/3-isopropylmalate dehydratase large subunit alpha/beta/alpha" evidence="13">
    <location>
        <begin position="67"/>
        <end position="622"/>
    </location>
</feature>
<dbReference type="OrthoDB" id="9764318at2"/>
<protein>
    <recommendedName>
        <fullName evidence="5">Aconitate hydratase A</fullName>
        <ecNumber evidence="4">4.2.1.3</ecNumber>
    </recommendedName>
    <alternativeName>
        <fullName evidence="12">Iron-responsive protein-like</fullName>
    </alternativeName>
    <alternativeName>
        <fullName evidence="11">RNA-binding protein</fullName>
    </alternativeName>
</protein>
<proteinExistence type="inferred from homology"/>
<evidence type="ECO:0000313" key="16">
    <source>
        <dbReference type="Proteomes" id="UP000001505"/>
    </source>
</evidence>
<dbReference type="InterPro" id="IPR018136">
    <property type="entry name" value="Aconitase_4Fe-4S_BS"/>
</dbReference>
<feature type="domain" description="Aconitase A/isopropylmalate dehydratase small subunit swivel" evidence="14">
    <location>
        <begin position="752"/>
        <end position="878"/>
    </location>
</feature>
<evidence type="ECO:0000256" key="12">
    <source>
        <dbReference type="ARBA" id="ARBA00031977"/>
    </source>
</evidence>
<dbReference type="FunFam" id="3.20.19.10:FF:000001">
    <property type="entry name" value="Aconitate hydratase"/>
    <property type="match status" value="1"/>
</dbReference>
<dbReference type="InterPro" id="IPR044137">
    <property type="entry name" value="AcnA_IRP_Swivel"/>
</dbReference>
<name>D6YVU3_WADCW</name>
<dbReference type="Pfam" id="PF00330">
    <property type="entry name" value="Aconitase"/>
    <property type="match status" value="1"/>
</dbReference>
<organism evidence="15 16">
    <name type="scientific">Waddlia chondrophila (strain ATCC VR-1470 / WSU 86-1044)</name>
    <dbReference type="NCBI Taxonomy" id="716544"/>
    <lineage>
        <taxon>Bacteria</taxon>
        <taxon>Pseudomonadati</taxon>
        <taxon>Chlamydiota</taxon>
        <taxon>Chlamydiia</taxon>
        <taxon>Parachlamydiales</taxon>
        <taxon>Waddliaceae</taxon>
        <taxon>Waddlia</taxon>
    </lineage>
</organism>
<dbReference type="UniPathway" id="UPA00223">
    <property type="reaction ID" value="UER00718"/>
</dbReference>
<dbReference type="Gene3D" id="6.10.190.10">
    <property type="match status" value="1"/>
</dbReference>
<evidence type="ECO:0000256" key="4">
    <source>
        <dbReference type="ARBA" id="ARBA00012926"/>
    </source>
</evidence>
<comment type="cofactor">
    <cofactor evidence="1">
        <name>[4Fe-4S] cluster</name>
        <dbReference type="ChEBI" id="CHEBI:49883"/>
    </cofactor>
</comment>